<dbReference type="InterPro" id="IPR029175">
    <property type="entry name" value="EXOC2/Sec5"/>
</dbReference>
<feature type="domain" description="Exocyst complex component EXOC2/Sec5 N-terminal" evidence="6">
    <location>
        <begin position="81"/>
        <end position="1035"/>
    </location>
</feature>
<evidence type="ECO:0000259" key="6">
    <source>
        <dbReference type="Pfam" id="PF15469"/>
    </source>
</evidence>
<evidence type="ECO:0000313" key="7">
    <source>
        <dbReference type="EMBL" id="EME47075.1"/>
    </source>
</evidence>
<proteinExistence type="inferred from homology"/>
<keyword evidence="4" id="KW-0653">Protein transport</keyword>
<dbReference type="PANTHER" id="PTHR13043">
    <property type="entry name" value="EXOCYST COMPLEX COMPONENT SEC5"/>
    <property type="match status" value="1"/>
</dbReference>
<dbReference type="GO" id="GO:0000145">
    <property type="term" value="C:exocyst"/>
    <property type="evidence" value="ECO:0007669"/>
    <property type="project" value="UniProtKB-UniRule"/>
</dbReference>
<feature type="region of interest" description="Disordered" evidence="5">
    <location>
        <begin position="18"/>
        <end position="84"/>
    </location>
</feature>
<reference evidence="8" key="1">
    <citation type="journal article" date="2012" name="PLoS Genet.">
        <title>The genomes of the fungal plant pathogens Cladosporium fulvum and Dothistroma septosporum reveal adaptation to different hosts and lifestyles but also signatures of common ancestry.</title>
        <authorList>
            <person name="de Wit P.J.G.M."/>
            <person name="van der Burgt A."/>
            <person name="Oekmen B."/>
            <person name="Stergiopoulos I."/>
            <person name="Abd-Elsalam K.A."/>
            <person name="Aerts A.L."/>
            <person name="Bahkali A.H."/>
            <person name="Beenen H.G."/>
            <person name="Chettri P."/>
            <person name="Cox M.P."/>
            <person name="Datema E."/>
            <person name="de Vries R.P."/>
            <person name="Dhillon B."/>
            <person name="Ganley A.R."/>
            <person name="Griffiths S.A."/>
            <person name="Guo Y."/>
            <person name="Hamelin R.C."/>
            <person name="Henrissat B."/>
            <person name="Kabir M.S."/>
            <person name="Jashni M.K."/>
            <person name="Kema G."/>
            <person name="Klaubauf S."/>
            <person name="Lapidus A."/>
            <person name="Levasseur A."/>
            <person name="Lindquist E."/>
            <person name="Mehrabi R."/>
            <person name="Ohm R.A."/>
            <person name="Owen T.J."/>
            <person name="Salamov A."/>
            <person name="Schwelm A."/>
            <person name="Schijlen E."/>
            <person name="Sun H."/>
            <person name="van den Burg H.A."/>
            <person name="van Ham R.C.H.J."/>
            <person name="Zhang S."/>
            <person name="Goodwin S.B."/>
            <person name="Grigoriev I.V."/>
            <person name="Collemare J."/>
            <person name="Bradshaw R.E."/>
        </authorList>
    </citation>
    <scope>NUCLEOTIDE SEQUENCE [LARGE SCALE GENOMIC DNA]</scope>
    <source>
        <strain evidence="8">NZE10 / CBS 128990</strain>
    </source>
</reference>
<evidence type="ECO:0000256" key="3">
    <source>
        <dbReference type="ARBA" id="ARBA00022483"/>
    </source>
</evidence>
<dbReference type="STRING" id="675120.N1PXD8"/>
<evidence type="ECO:0000256" key="2">
    <source>
        <dbReference type="ARBA" id="ARBA00022448"/>
    </source>
</evidence>
<feature type="compositionally biased region" description="Polar residues" evidence="5">
    <location>
        <begin position="60"/>
        <end position="69"/>
    </location>
</feature>
<evidence type="ECO:0000256" key="1">
    <source>
        <dbReference type="ARBA" id="ARBA00010578"/>
    </source>
</evidence>
<evidence type="ECO:0000313" key="8">
    <source>
        <dbReference type="Proteomes" id="UP000016933"/>
    </source>
</evidence>
<evidence type="ECO:0000256" key="4">
    <source>
        <dbReference type="RuleBase" id="RU365069"/>
    </source>
</evidence>
<dbReference type="HOGENOM" id="CLU_011308_0_0_1"/>
<keyword evidence="8" id="KW-1185">Reference proteome</keyword>
<feature type="region of interest" description="Disordered" evidence="5">
    <location>
        <begin position="191"/>
        <end position="228"/>
    </location>
</feature>
<feature type="compositionally biased region" description="Polar residues" evidence="5">
    <location>
        <begin position="193"/>
        <end position="225"/>
    </location>
</feature>
<reference evidence="7 8" key="2">
    <citation type="journal article" date="2012" name="PLoS Pathog.">
        <title>Diverse lifestyles and strategies of plant pathogenesis encoded in the genomes of eighteen Dothideomycetes fungi.</title>
        <authorList>
            <person name="Ohm R.A."/>
            <person name="Feau N."/>
            <person name="Henrissat B."/>
            <person name="Schoch C.L."/>
            <person name="Horwitz B.A."/>
            <person name="Barry K.W."/>
            <person name="Condon B.J."/>
            <person name="Copeland A.C."/>
            <person name="Dhillon B."/>
            <person name="Glaser F."/>
            <person name="Hesse C.N."/>
            <person name="Kosti I."/>
            <person name="LaButti K."/>
            <person name="Lindquist E.A."/>
            <person name="Lucas S."/>
            <person name="Salamov A.A."/>
            <person name="Bradshaw R.E."/>
            <person name="Ciuffetti L."/>
            <person name="Hamelin R.C."/>
            <person name="Kema G.H.J."/>
            <person name="Lawrence C."/>
            <person name="Scott J.A."/>
            <person name="Spatafora J.W."/>
            <person name="Turgeon B.G."/>
            <person name="de Wit P.J.G.M."/>
            <person name="Zhong S."/>
            <person name="Goodwin S.B."/>
            <person name="Grigoriev I.V."/>
        </authorList>
    </citation>
    <scope>NUCLEOTIDE SEQUENCE [LARGE SCALE GENOMIC DNA]</scope>
    <source>
        <strain evidence="8">NZE10 / CBS 128990</strain>
    </source>
</reference>
<comment type="subunit">
    <text evidence="4">Component of the exocyst complex.</text>
</comment>
<comment type="function">
    <text evidence="4">Component of the exocyst complex involved in the docking of exocytic vesicles with fusion sites on the plasma membrane.</text>
</comment>
<name>N1PXD8_DOTSN</name>
<evidence type="ECO:0000256" key="5">
    <source>
        <dbReference type="SAM" id="MobiDB-lite"/>
    </source>
</evidence>
<dbReference type="EMBL" id="KB446536">
    <property type="protein sequence ID" value="EME47075.1"/>
    <property type="molecule type" value="Genomic_DNA"/>
</dbReference>
<gene>
    <name evidence="7" type="ORF">DOTSEDRAFT_50559</name>
</gene>
<keyword evidence="3 4" id="KW-0268">Exocytosis</keyword>
<sequence length="1054" mass="117123">MPITADQERELLNRYKLTTLYPNEWPHSQDDDASSSEDENPNSISRRGSKYSKFDRHVSLKSSVTSRSAPGNDVGVQKDEPDALGMAPSVAGELRKRGLPVEENLALRNKFMLSSTSFSPALYLSQVHQNASMEELLRGLDFLSKSIEQKSASLKVLVESNFERFVRAKATIDTVYTEMRTQGVEPTRLSHIPSATSSMRPHSRQTSKAQSHFRNTSGPFGSQSKAMPMDKRKNALTKEFEYGVQGIKAPLQEVAIKAEEVWGPALGGREKEETLKAVQTALDQNREVFALGGTVHEAIKKSDYDGVVDGYRKAKSHAEKARKIAEIAQGNNMDLGDQDTHQIIITARMWHDVNAQVDQFKQEVWRRLKTSHGKRPSAVAEDSDKDLHMELLSTLLQLGVDENPIWIWINSYYLYLKDRIARSFERSRIEIEILRRKLAANPNMESAVLAKHLRSASNATGSLRLMRDSAREMDQPAVIAFWEKVHACLVSLLSPQSGVLSEVLEWYSTAQDFIDNKAQKSFPTAVFASGFTHLSLEQEHIDGIRSAAVELVGLLRESVNSFFQDAPVDDISELYSPIPPTPITPDTKIPLSPNVKRSFSLDPHNIPSPSPKRGEAYEKFAFWPPGANSLSGAHYLARYLAQVGTAMGEMAGMAVIRQSSDSEKLKSLVINVRECLITAICSSWGADSEKCGVLESWTRSPERRDLTLMPAYFEGWEEQVLSNVQKIAYVSDAVVAKSGTGAVDVIAPPSAKLLQVVRGCFTTSLYKSLNGMVENAEKLKSETNGVSGDVDPDGITVPRKREVDVERPGAVGAEAVDASNRNVRMLLTLSNLNHLRSEVIPQLISHFESAFSVKLTEESKTIRDVLAQIDARLFQSYVEPTIQVLQRTISAGIASPSWEPLTPRPTDARPYVYDVLISLVLVHAEVTSTTTTTLTGQILSYLLEHCSMALIEAFKRRARYSLPALMQATLDVEFMAQTLNNYTTDKAGEVQSQIYLALDERTDNDARAKLQGELPEMRGILKNLRESTKGEFGCFRRERRGRREAGSREGASKG</sequence>
<protein>
    <recommendedName>
        <fullName evidence="4">Exocyst complex component SEC5</fullName>
    </recommendedName>
</protein>
<dbReference type="GO" id="GO:0006893">
    <property type="term" value="P:Golgi to plasma membrane transport"/>
    <property type="evidence" value="ECO:0007669"/>
    <property type="project" value="UniProtKB-UniRule"/>
</dbReference>
<dbReference type="GO" id="GO:0015031">
    <property type="term" value="P:protein transport"/>
    <property type="evidence" value="ECO:0007669"/>
    <property type="project" value="UniProtKB-KW"/>
</dbReference>
<dbReference type="OrthoDB" id="26242at2759"/>
<keyword evidence="2 4" id="KW-0813">Transport</keyword>
<dbReference type="GO" id="GO:0006887">
    <property type="term" value="P:exocytosis"/>
    <property type="evidence" value="ECO:0007669"/>
    <property type="project" value="UniProtKB-KW"/>
</dbReference>
<dbReference type="OMA" id="RMWMDVD"/>
<dbReference type="eggNOG" id="KOG2347">
    <property type="taxonomic scope" value="Eukaryota"/>
</dbReference>
<organism evidence="7 8">
    <name type="scientific">Dothistroma septosporum (strain NZE10 / CBS 128990)</name>
    <name type="common">Red band needle blight fungus</name>
    <name type="synonym">Mycosphaerella pini</name>
    <dbReference type="NCBI Taxonomy" id="675120"/>
    <lineage>
        <taxon>Eukaryota</taxon>
        <taxon>Fungi</taxon>
        <taxon>Dikarya</taxon>
        <taxon>Ascomycota</taxon>
        <taxon>Pezizomycotina</taxon>
        <taxon>Dothideomycetes</taxon>
        <taxon>Dothideomycetidae</taxon>
        <taxon>Mycosphaerellales</taxon>
        <taxon>Mycosphaerellaceae</taxon>
        <taxon>Dothistroma</taxon>
    </lineage>
</organism>
<dbReference type="AlphaFoldDB" id="N1PXD8"/>
<dbReference type="Proteomes" id="UP000016933">
    <property type="component" value="Unassembled WGS sequence"/>
</dbReference>
<dbReference type="Pfam" id="PF15469">
    <property type="entry name" value="Sec5"/>
    <property type="match status" value="1"/>
</dbReference>
<feature type="compositionally biased region" description="Acidic residues" evidence="5">
    <location>
        <begin position="31"/>
        <end position="40"/>
    </location>
</feature>
<accession>N1PXD8</accession>
<dbReference type="PANTHER" id="PTHR13043:SF1">
    <property type="entry name" value="EXOCYST COMPLEX COMPONENT 2"/>
    <property type="match status" value="1"/>
</dbReference>
<comment type="similarity">
    <text evidence="1 4">Belongs to the SEC5 family.</text>
</comment>
<dbReference type="InterPro" id="IPR039481">
    <property type="entry name" value="EXOC2/Sec5_N_dom"/>
</dbReference>